<comment type="caution">
    <text evidence="1">The sequence shown here is derived from an EMBL/GenBank/DDBJ whole genome shotgun (WGS) entry which is preliminary data.</text>
</comment>
<dbReference type="AlphaFoldDB" id="A0A821Y761"/>
<reference evidence="1" key="1">
    <citation type="submission" date="2021-02" db="EMBL/GenBank/DDBJ databases">
        <authorList>
            <person name="Steward A R."/>
        </authorList>
    </citation>
    <scope>NUCLEOTIDE SEQUENCE</scope>
</reference>
<dbReference type="Proteomes" id="UP000663880">
    <property type="component" value="Unassembled WGS sequence"/>
</dbReference>
<protein>
    <submittedName>
        <fullName evidence="1">Uncharacterized protein</fullName>
    </submittedName>
</protein>
<dbReference type="EMBL" id="CAJOBZ010000076">
    <property type="protein sequence ID" value="CAF4954287.1"/>
    <property type="molecule type" value="Genomic_DNA"/>
</dbReference>
<dbReference type="OrthoDB" id="7426220at2759"/>
<gene>
    <name evidence="1" type="ORF">PMACD_LOCUS16027</name>
</gene>
<evidence type="ECO:0000313" key="2">
    <source>
        <dbReference type="Proteomes" id="UP000663880"/>
    </source>
</evidence>
<organism evidence="1 2">
    <name type="scientific">Pieris macdunnoughi</name>
    <dbReference type="NCBI Taxonomy" id="345717"/>
    <lineage>
        <taxon>Eukaryota</taxon>
        <taxon>Metazoa</taxon>
        <taxon>Ecdysozoa</taxon>
        <taxon>Arthropoda</taxon>
        <taxon>Hexapoda</taxon>
        <taxon>Insecta</taxon>
        <taxon>Pterygota</taxon>
        <taxon>Neoptera</taxon>
        <taxon>Endopterygota</taxon>
        <taxon>Lepidoptera</taxon>
        <taxon>Glossata</taxon>
        <taxon>Ditrysia</taxon>
        <taxon>Papilionoidea</taxon>
        <taxon>Pieridae</taxon>
        <taxon>Pierinae</taxon>
        <taxon>Pieris</taxon>
    </lineage>
</organism>
<keyword evidence="2" id="KW-1185">Reference proteome</keyword>
<evidence type="ECO:0000313" key="1">
    <source>
        <dbReference type="EMBL" id="CAF4954287.1"/>
    </source>
</evidence>
<name>A0A821Y761_9NEOP</name>
<sequence>MDTLNARGLASALPAFQELLRTGGRRGDTGGISYSASTSDDETQLQVLIRTTPLNTLHGKCGRRCRVTPHLYATPKDQAARSGIGRRRFEPLFVEYGQVEGVGTGEPPPRAESSTPRGAEFALYMRMRWPGVKYRLALLSTPSFLEANLAFPSK</sequence>
<proteinExistence type="predicted"/>
<accession>A0A821Y761</accession>